<dbReference type="Proteomes" id="UP001164748">
    <property type="component" value="Chromosome"/>
</dbReference>
<dbReference type="Gene3D" id="3.40.190.10">
    <property type="entry name" value="Periplasmic binding protein-like II"/>
    <property type="match status" value="2"/>
</dbReference>
<dbReference type="PANTHER" id="PTHR30570:SF6">
    <property type="entry name" value="PHOSPHATE-BINDING PROTEIN PSTS"/>
    <property type="match status" value="1"/>
</dbReference>
<dbReference type="GO" id="GO:0042301">
    <property type="term" value="F:phosphate ion binding"/>
    <property type="evidence" value="ECO:0007669"/>
    <property type="project" value="UniProtKB-UniRule"/>
</dbReference>
<dbReference type="GO" id="GO:0006817">
    <property type="term" value="P:phosphate ion transport"/>
    <property type="evidence" value="ECO:0007669"/>
    <property type="project" value="UniProtKB-UniRule"/>
</dbReference>
<name>A0AA47KJK6_9GAMM</name>
<dbReference type="PANTHER" id="PTHR30570">
    <property type="entry name" value="PERIPLASMIC PHOSPHATE BINDING COMPONENT OF PHOSPHATE ABC TRANSPORTER"/>
    <property type="match status" value="1"/>
</dbReference>
<dbReference type="InterPro" id="IPR011862">
    <property type="entry name" value="Phos-bd"/>
</dbReference>
<dbReference type="InterPro" id="IPR050811">
    <property type="entry name" value="Phosphate_ABC_transporter"/>
</dbReference>
<proteinExistence type="inferred from homology"/>
<keyword evidence="4" id="KW-0574">Periplasm</keyword>
<evidence type="ECO:0000256" key="3">
    <source>
        <dbReference type="ARBA" id="ARBA00022729"/>
    </source>
</evidence>
<evidence type="ECO:0000256" key="4">
    <source>
        <dbReference type="RuleBase" id="RU367119"/>
    </source>
</evidence>
<dbReference type="NCBIfam" id="TIGR02136">
    <property type="entry name" value="ptsS_2"/>
    <property type="match status" value="1"/>
</dbReference>
<keyword evidence="4" id="KW-0592">Phosphate transport</keyword>
<feature type="signal peptide" evidence="4">
    <location>
        <begin position="1"/>
        <end position="21"/>
    </location>
</feature>
<dbReference type="CDD" id="cd13653">
    <property type="entry name" value="PBP2_phosphate_like_1"/>
    <property type="match status" value="1"/>
</dbReference>
<keyword evidence="2 4" id="KW-0813">Transport</keyword>
<feature type="domain" description="PBP" evidence="5">
    <location>
        <begin position="31"/>
        <end position="288"/>
    </location>
</feature>
<dbReference type="GO" id="GO:0007155">
    <property type="term" value="P:cell adhesion"/>
    <property type="evidence" value="ECO:0007669"/>
    <property type="project" value="UniProtKB-UniRule"/>
</dbReference>
<gene>
    <name evidence="6" type="ORF">N8M53_10065</name>
</gene>
<keyword evidence="3 4" id="KW-0732">Signal</keyword>
<dbReference type="RefSeq" id="WP_269578682.1">
    <property type="nucleotide sequence ID" value="NZ_CP114588.1"/>
</dbReference>
<dbReference type="Pfam" id="PF12849">
    <property type="entry name" value="PBP_like_2"/>
    <property type="match status" value="1"/>
</dbReference>
<comment type="function">
    <text evidence="4">Involved in the system for phosphate transport across the cytoplasmic membrane.</text>
</comment>
<dbReference type="InterPro" id="IPR024370">
    <property type="entry name" value="PBP_domain"/>
</dbReference>
<evidence type="ECO:0000313" key="7">
    <source>
        <dbReference type="Proteomes" id="UP001164748"/>
    </source>
</evidence>
<comment type="similarity">
    <text evidence="1 4">Belongs to the PstS family.</text>
</comment>
<dbReference type="AlphaFoldDB" id="A0AA47KJK6"/>
<evidence type="ECO:0000259" key="5">
    <source>
        <dbReference type="Pfam" id="PF12849"/>
    </source>
</evidence>
<dbReference type="SUPFAM" id="SSF53850">
    <property type="entry name" value="Periplasmic binding protein-like II"/>
    <property type="match status" value="1"/>
</dbReference>
<keyword evidence="4" id="KW-0964">Secreted</keyword>
<evidence type="ECO:0000313" key="6">
    <source>
        <dbReference type="EMBL" id="WBA08166.1"/>
    </source>
</evidence>
<organism evidence="6 7">
    <name type="scientific">Salinivibrio kushneri</name>
    <dbReference type="NCBI Taxonomy" id="1908198"/>
    <lineage>
        <taxon>Bacteria</taxon>
        <taxon>Pseudomonadati</taxon>
        <taxon>Pseudomonadota</taxon>
        <taxon>Gammaproteobacteria</taxon>
        <taxon>Vibrionales</taxon>
        <taxon>Vibrionaceae</taxon>
        <taxon>Salinivibrio</taxon>
    </lineage>
</organism>
<dbReference type="GO" id="GO:0042597">
    <property type="term" value="C:periplasmic space"/>
    <property type="evidence" value="ECO:0007669"/>
    <property type="project" value="UniProtKB-SubCell"/>
</dbReference>
<sequence>MLKRFVATACLLVSVAGLSHADTLPDYQRSSGISGNLSSVGSDTLANMMAAWTEGFKRLHPGVNIQLQTPGSASAAPALVEGTAQLGPMSRPMRVSEENAFQARFGYPPTAVPVAVDAMAVYVHQDNPLRTISFQQLDAVFSRTLWCGASKPVVTWGQLGLSGRWAHRDLQLFGRNSVSGTYGYFKQAALCRGDFRADVNEQPGSASVVQSVASSLNAIGYAGIGHQASGARMLAISHQGEEAITPTPSTIRRGEYPLTRYLYLYINKAPNQPLAPLESAFMRYILSAQGQKAVSQQGYIPLPAQSVRAQRQALQLDASLN</sequence>
<dbReference type="GO" id="GO:0005576">
    <property type="term" value="C:extracellular region"/>
    <property type="evidence" value="ECO:0007669"/>
    <property type="project" value="UniProtKB-SubCell"/>
</dbReference>
<evidence type="ECO:0000256" key="1">
    <source>
        <dbReference type="ARBA" id="ARBA00008725"/>
    </source>
</evidence>
<protein>
    <recommendedName>
        <fullName evidence="4">Phosphate-binding protein</fullName>
    </recommendedName>
</protein>
<evidence type="ECO:0000256" key="2">
    <source>
        <dbReference type="ARBA" id="ARBA00022448"/>
    </source>
</evidence>
<accession>A0AA47KJK6</accession>
<reference evidence="6" key="1">
    <citation type="submission" date="2022-09" db="EMBL/GenBank/DDBJ databases">
        <authorList>
            <person name="Li Z.-J."/>
        </authorList>
    </citation>
    <scope>NUCLEOTIDE SEQUENCE</scope>
    <source>
        <strain evidence="6">TGB11</strain>
    </source>
</reference>
<comment type="subcellular location">
    <subcellularLocation>
        <location evidence="4">Periplasm</location>
    </subcellularLocation>
    <subcellularLocation>
        <location evidence="4">Secreted</location>
    </subcellularLocation>
</comment>
<feature type="chain" id="PRO_5041489252" description="Phosphate-binding protein" evidence="4">
    <location>
        <begin position="22"/>
        <end position="321"/>
    </location>
</feature>
<dbReference type="EMBL" id="CP114588">
    <property type="protein sequence ID" value="WBA08166.1"/>
    <property type="molecule type" value="Genomic_DNA"/>
</dbReference>